<dbReference type="InterPro" id="IPR006091">
    <property type="entry name" value="Acyl-CoA_Oxase/DH_mid-dom"/>
</dbReference>
<feature type="compositionally biased region" description="Low complexity" evidence="6">
    <location>
        <begin position="21"/>
        <end position="40"/>
    </location>
</feature>
<dbReference type="InterPro" id="IPR009100">
    <property type="entry name" value="AcylCoA_DH/oxidase_NM_dom_sf"/>
</dbReference>
<evidence type="ECO:0000256" key="3">
    <source>
        <dbReference type="ARBA" id="ARBA00022630"/>
    </source>
</evidence>
<keyword evidence="10" id="KW-1185">Reference proteome</keyword>
<organism evidence="9 10">
    <name type="scientific">Streptomyces griseorubens</name>
    <dbReference type="NCBI Taxonomy" id="66897"/>
    <lineage>
        <taxon>Bacteria</taxon>
        <taxon>Bacillati</taxon>
        <taxon>Actinomycetota</taxon>
        <taxon>Actinomycetes</taxon>
        <taxon>Kitasatosporales</taxon>
        <taxon>Streptomycetaceae</taxon>
        <taxon>Streptomyces</taxon>
        <taxon>Streptomyces althioticus group</taxon>
    </lineage>
</organism>
<evidence type="ECO:0000256" key="4">
    <source>
        <dbReference type="ARBA" id="ARBA00022827"/>
    </source>
</evidence>
<dbReference type="InterPro" id="IPR009075">
    <property type="entry name" value="AcylCo_DH/oxidase_C"/>
</dbReference>
<keyword evidence="4 5" id="KW-0274">FAD</keyword>
<feature type="domain" description="Acyl-CoA dehydrogenase/oxidase C-terminal" evidence="7">
    <location>
        <begin position="275"/>
        <end position="426"/>
    </location>
</feature>
<dbReference type="Gene3D" id="1.20.140.10">
    <property type="entry name" value="Butyryl-CoA Dehydrogenase, subunit A, domain 3"/>
    <property type="match status" value="1"/>
</dbReference>
<gene>
    <name evidence="9" type="ORF">DJ64_14660</name>
</gene>
<feature type="region of interest" description="Disordered" evidence="6">
    <location>
        <begin position="1"/>
        <end position="40"/>
    </location>
</feature>
<evidence type="ECO:0000313" key="9">
    <source>
        <dbReference type="EMBL" id="KEG39416.1"/>
    </source>
</evidence>
<dbReference type="PANTHER" id="PTHR43884:SF19">
    <property type="entry name" value="ACYL-COA DEHYDROGENASE FADE4-RELATED"/>
    <property type="match status" value="1"/>
</dbReference>
<dbReference type="SUPFAM" id="SSF56645">
    <property type="entry name" value="Acyl-CoA dehydrogenase NM domain-like"/>
    <property type="match status" value="1"/>
</dbReference>
<dbReference type="Gene3D" id="1.10.540.10">
    <property type="entry name" value="Acyl-CoA dehydrogenase/oxidase, N-terminal domain"/>
    <property type="match status" value="1"/>
</dbReference>
<feature type="domain" description="Acyl-CoA oxidase/dehydrogenase middle" evidence="8">
    <location>
        <begin position="166"/>
        <end position="261"/>
    </location>
</feature>
<dbReference type="InterPro" id="IPR036250">
    <property type="entry name" value="AcylCo_DH-like_C"/>
</dbReference>
<keyword evidence="3 5" id="KW-0285">Flavoprotein</keyword>
<dbReference type="Pfam" id="PF02770">
    <property type="entry name" value="Acyl-CoA_dh_M"/>
    <property type="match status" value="1"/>
</dbReference>
<dbReference type="Gene3D" id="2.40.110.10">
    <property type="entry name" value="Butyryl-CoA Dehydrogenase, subunit A, domain 2"/>
    <property type="match status" value="1"/>
</dbReference>
<evidence type="ECO:0000259" key="8">
    <source>
        <dbReference type="Pfam" id="PF02770"/>
    </source>
</evidence>
<dbReference type="InterPro" id="IPR046373">
    <property type="entry name" value="Acyl-CoA_Oxase/DH_mid-dom_sf"/>
</dbReference>
<comment type="caution">
    <text evidence="9">The sequence shown here is derived from an EMBL/GenBank/DDBJ whole genome shotgun (WGS) entry which is preliminary data.</text>
</comment>
<evidence type="ECO:0008006" key="11">
    <source>
        <dbReference type="Google" id="ProtNLM"/>
    </source>
</evidence>
<comment type="cofactor">
    <cofactor evidence="1 5">
        <name>FAD</name>
        <dbReference type="ChEBI" id="CHEBI:57692"/>
    </cofactor>
</comment>
<proteinExistence type="inferred from homology"/>
<protein>
    <recommendedName>
        <fullName evidence="11">Acyl-CoA dehydrogenase</fullName>
    </recommendedName>
</protein>
<dbReference type="PANTHER" id="PTHR43884">
    <property type="entry name" value="ACYL-COA DEHYDROGENASE"/>
    <property type="match status" value="1"/>
</dbReference>
<dbReference type="PROSITE" id="PS00072">
    <property type="entry name" value="ACYL_COA_DH_1"/>
    <property type="match status" value="1"/>
</dbReference>
<dbReference type="RefSeq" id="WP_051724631.1">
    <property type="nucleotide sequence ID" value="NZ_KL503830.1"/>
</dbReference>
<keyword evidence="5" id="KW-0560">Oxidoreductase</keyword>
<evidence type="ECO:0000256" key="5">
    <source>
        <dbReference type="RuleBase" id="RU362125"/>
    </source>
</evidence>
<evidence type="ECO:0000256" key="6">
    <source>
        <dbReference type="SAM" id="MobiDB-lite"/>
    </source>
</evidence>
<evidence type="ECO:0000256" key="1">
    <source>
        <dbReference type="ARBA" id="ARBA00001974"/>
    </source>
</evidence>
<dbReference type="Proteomes" id="UP000027632">
    <property type="component" value="Unassembled WGS sequence"/>
</dbReference>
<dbReference type="Pfam" id="PF00441">
    <property type="entry name" value="Acyl-CoA_dh_1"/>
    <property type="match status" value="1"/>
</dbReference>
<evidence type="ECO:0000256" key="2">
    <source>
        <dbReference type="ARBA" id="ARBA00009347"/>
    </source>
</evidence>
<dbReference type="SUPFAM" id="SSF47203">
    <property type="entry name" value="Acyl-CoA dehydrogenase C-terminal domain-like"/>
    <property type="match status" value="1"/>
</dbReference>
<evidence type="ECO:0000313" key="10">
    <source>
        <dbReference type="Proteomes" id="UP000027632"/>
    </source>
</evidence>
<comment type="similarity">
    <text evidence="2 5">Belongs to the acyl-CoA dehydrogenase family.</text>
</comment>
<accession>A0ABR4SXF0</accession>
<dbReference type="EMBL" id="JJMG01000187">
    <property type="protein sequence ID" value="KEG39416.1"/>
    <property type="molecule type" value="Genomic_DNA"/>
</dbReference>
<dbReference type="InterPro" id="IPR037069">
    <property type="entry name" value="AcylCoA_DH/ox_N_sf"/>
</dbReference>
<name>A0ABR4SXF0_9ACTN</name>
<dbReference type="InterPro" id="IPR006089">
    <property type="entry name" value="Acyl-CoA_DH_CS"/>
</dbReference>
<dbReference type="GeneID" id="97448768"/>
<dbReference type="CDD" id="cd00567">
    <property type="entry name" value="ACAD"/>
    <property type="match status" value="1"/>
</dbReference>
<sequence length="631" mass="65818">MTAPGGVAKPAPEPGASAARPTATGLGPSAAGPGPSAHLTTVTAPAARPTAAGLEARLREWSQSGGPFDPELLAAHEEKEAFPAEACAALDAWGLPEFYVPTRYGGRQERLDEFVALLRRIAARDLTVAVAHGKTFLGGVCVWAAGEDGPAHLLARQVLAGEPVAWGLTEPGGGSDLLAGSLTATRHGSGWRLSGRKWPVNNATRGNLMCVLARTEPGGGSRGFSLFLIDKRATPAGTVRPLPKMPTHGIRGADISGLEFDGARVPAHALVGKVGGGIELVLKSLQLTRIVCTSLSLGAGDHALALLRRFLGERRLYGRLLADLPHARDAAGRAVARQFLAETVAHTAARAAHQTPEQLSVVSAVAKAFVPNQIQAQLRLIGDLLGARGFLTGVEGYGAFAKLERDHQVVPLFDGSTWVNRAGLAAVLPVLRPGRRPDPSGAPSPAHWLRADHPLDPLDTDRLRLMAPRDALLGALPGLVAELAAEDREPAATAMARALIAAWERLGRDIGALRPTGGAPSTAAMRLAERYEWCFAGAAALALHRARPDLRDGPWGRDALWLRGCLAVVLEGLDAAPAEATRVYEELGTLLTAAPDVPATMFDVTATDAPVVLPDAPSADGPGSARDVEAA</sequence>
<evidence type="ECO:0000259" key="7">
    <source>
        <dbReference type="Pfam" id="PF00441"/>
    </source>
</evidence>
<reference evidence="9 10" key="1">
    <citation type="submission" date="2014-04" db="EMBL/GenBank/DDBJ databases">
        <title>Draft genome sequence of the novel Streptomyces griseorubens JSD-1 playing a role in carbon and nitrogen cycle.</title>
        <authorList>
            <consortium name="Shanghai Jiao Tong University"/>
            <person name="Feng H."/>
            <person name="Sun Y."/>
            <person name="Zhi Y."/>
            <person name="Mao L."/>
            <person name="Luo Y."/>
            <person name="Wei X."/>
            <person name="Zhou P."/>
        </authorList>
    </citation>
    <scope>NUCLEOTIDE SEQUENCE [LARGE SCALE GENOMIC DNA]</scope>
    <source>
        <strain evidence="9 10">JSD-1</strain>
    </source>
</reference>